<evidence type="ECO:0000313" key="3">
    <source>
        <dbReference type="EMBL" id="UJF32838.1"/>
    </source>
</evidence>
<proteinExistence type="predicted"/>
<dbReference type="Pfam" id="PF07811">
    <property type="entry name" value="TadE"/>
    <property type="match status" value="1"/>
</dbReference>
<keyword evidence="1" id="KW-0472">Membrane</keyword>
<keyword evidence="1" id="KW-1133">Transmembrane helix</keyword>
<evidence type="ECO:0000259" key="2">
    <source>
        <dbReference type="Pfam" id="PF07811"/>
    </source>
</evidence>
<dbReference type="Proteomes" id="UP001649230">
    <property type="component" value="Chromosome"/>
</dbReference>
<reference evidence="3 4" key="1">
    <citation type="journal article" date="2024" name="Int. J. Syst. Evol. Microbiol.">
        <title>Paenibacillus hexagrammi sp. nov., a novel bacterium isolated from the gut content of Hexagrammos agrammus.</title>
        <authorList>
            <person name="Jung H.K."/>
            <person name="Kim D.G."/>
            <person name="Zin H."/>
            <person name="Park J."/>
            <person name="Jung H."/>
            <person name="Kim Y.O."/>
            <person name="Kong H.J."/>
            <person name="Kim J.W."/>
            <person name="Kim Y.S."/>
        </authorList>
    </citation>
    <scope>NUCLEOTIDE SEQUENCE [LARGE SCALE GENOMIC DNA]</scope>
    <source>
        <strain evidence="3 4">YPD9-1</strain>
    </source>
</reference>
<accession>A0ABY3SFN8</accession>
<dbReference type="InterPro" id="IPR012495">
    <property type="entry name" value="TadE-like_dom"/>
</dbReference>
<organism evidence="3 4">
    <name type="scientific">Paenibacillus hexagrammi</name>
    <dbReference type="NCBI Taxonomy" id="2908839"/>
    <lineage>
        <taxon>Bacteria</taxon>
        <taxon>Bacillati</taxon>
        <taxon>Bacillota</taxon>
        <taxon>Bacilli</taxon>
        <taxon>Bacillales</taxon>
        <taxon>Paenibacillaceae</taxon>
        <taxon>Paenibacillus</taxon>
    </lineage>
</organism>
<feature type="domain" description="TadE-like" evidence="2">
    <location>
        <begin position="19"/>
        <end position="61"/>
    </location>
</feature>
<keyword evidence="1" id="KW-0812">Transmembrane</keyword>
<dbReference type="RefSeq" id="WP_235119181.1">
    <property type="nucleotide sequence ID" value="NZ_CP090978.1"/>
</dbReference>
<dbReference type="EMBL" id="CP090978">
    <property type="protein sequence ID" value="UJF32838.1"/>
    <property type="molecule type" value="Genomic_DNA"/>
</dbReference>
<evidence type="ECO:0000256" key="1">
    <source>
        <dbReference type="SAM" id="Phobius"/>
    </source>
</evidence>
<name>A0ABY3SFN8_9BACL</name>
<keyword evidence="4" id="KW-1185">Reference proteome</keyword>
<sequence>MRKADAAFACRNLLKNEKGQSLTEFALLVPLLLLIVCGMLDVGRVVFTYLQMNLVAQEAVRLGGLGKGDADITAFSRANAQVDNRNALQVTISPAQSTRKSGDYVKVTLQYSLPYITPLIGSVLPKPLISADSTIRVE</sequence>
<protein>
    <submittedName>
        <fullName evidence="3">Pilus assembly protein</fullName>
    </submittedName>
</protein>
<feature type="transmembrane region" description="Helical" evidence="1">
    <location>
        <begin position="25"/>
        <end position="47"/>
    </location>
</feature>
<evidence type="ECO:0000313" key="4">
    <source>
        <dbReference type="Proteomes" id="UP001649230"/>
    </source>
</evidence>
<gene>
    <name evidence="3" type="ORF">L0M14_25205</name>
</gene>